<sequence length="43" mass="4498">MRPVRTASAVGECATALFGGPGITDGADPHRRLRAVLTYLDQG</sequence>
<dbReference type="RefSeq" id="WP_277989157.1">
    <property type="nucleotide sequence ID" value="NZ_PKLR01000032.1"/>
</dbReference>
<reference evidence="1" key="1">
    <citation type="submission" date="2022-09" db="EMBL/GenBank/DDBJ databases">
        <title>Whole genome shotgun sequence of Streptomyces albidoflavus NBRC 12854.</title>
        <authorList>
            <person name="Komaki H."/>
            <person name="Tamura T."/>
        </authorList>
    </citation>
    <scope>NUCLEOTIDE SEQUENCE</scope>
    <source>
        <strain evidence="1">NBRC 12854</strain>
    </source>
</reference>
<proteinExistence type="predicted"/>
<dbReference type="Proteomes" id="UP001051844">
    <property type="component" value="Unassembled WGS sequence"/>
</dbReference>
<evidence type="ECO:0000313" key="2">
    <source>
        <dbReference type="Proteomes" id="UP001051844"/>
    </source>
</evidence>
<dbReference type="AlphaFoldDB" id="A0AA37C1K2"/>
<evidence type="ECO:0000313" key="1">
    <source>
        <dbReference type="EMBL" id="GHI48820.1"/>
    </source>
</evidence>
<gene>
    <name evidence="1" type="ORF">ScoT_49940</name>
</gene>
<accession>A0AA37C1K2</accession>
<protein>
    <submittedName>
        <fullName evidence="1">Uncharacterized protein</fullName>
    </submittedName>
</protein>
<dbReference type="EMBL" id="BNDZ01000005">
    <property type="protein sequence ID" value="GHI48820.1"/>
    <property type="molecule type" value="Genomic_DNA"/>
</dbReference>
<name>A0AA37C1K2_9ACTN</name>
<comment type="caution">
    <text evidence="1">The sequence shown here is derived from an EMBL/GenBank/DDBJ whole genome shotgun (WGS) entry which is preliminary data.</text>
</comment>
<organism evidence="1 2">
    <name type="scientific">Streptomyces albidoflavus</name>
    <dbReference type="NCBI Taxonomy" id="1886"/>
    <lineage>
        <taxon>Bacteria</taxon>
        <taxon>Bacillati</taxon>
        <taxon>Actinomycetota</taxon>
        <taxon>Actinomycetes</taxon>
        <taxon>Kitasatosporales</taxon>
        <taxon>Streptomycetaceae</taxon>
        <taxon>Streptomyces</taxon>
        <taxon>Streptomyces albidoflavus group</taxon>
    </lineage>
</organism>